<protein>
    <submittedName>
        <fullName evidence="8">Cobalt ECF transporter T component CbiQ</fullName>
    </submittedName>
</protein>
<dbReference type="Proteomes" id="UP000228948">
    <property type="component" value="Chromosome"/>
</dbReference>
<feature type="transmembrane region" description="Helical" evidence="7">
    <location>
        <begin position="17"/>
        <end position="48"/>
    </location>
</feature>
<dbReference type="STRING" id="441209.GCA_001870665_02843"/>
<evidence type="ECO:0000256" key="4">
    <source>
        <dbReference type="ARBA" id="ARBA00022692"/>
    </source>
</evidence>
<dbReference type="CDD" id="cd16914">
    <property type="entry name" value="EcfT"/>
    <property type="match status" value="1"/>
</dbReference>
<dbReference type="OrthoDB" id="7872653at2"/>
<reference evidence="8 9" key="1">
    <citation type="submission" date="2017-11" db="EMBL/GenBank/DDBJ databases">
        <title>Revised Sequence and Annotation of the Rhodobaca barguzinensis strain alga05 Genome.</title>
        <authorList>
            <person name="Kopejtka K."/>
            <person name="Tomasch J.M."/>
            <person name="Bunk B."/>
            <person name="Koblizek M."/>
        </authorList>
    </citation>
    <scope>NUCLEOTIDE SEQUENCE [LARGE SCALE GENOMIC DNA]</scope>
    <source>
        <strain evidence="9">alga05</strain>
    </source>
</reference>
<accession>A0A2K8KC65</accession>
<dbReference type="InterPro" id="IPR003339">
    <property type="entry name" value="ABC/ECF_trnsptr_transmembrane"/>
</dbReference>
<evidence type="ECO:0000313" key="8">
    <source>
        <dbReference type="EMBL" id="ATX67014.1"/>
    </source>
</evidence>
<keyword evidence="3" id="KW-1003">Cell membrane</keyword>
<dbReference type="AlphaFoldDB" id="A0A2K8KC65"/>
<keyword evidence="9" id="KW-1185">Reference proteome</keyword>
<dbReference type="InterPro" id="IPR051611">
    <property type="entry name" value="ECF_transporter_component"/>
</dbReference>
<comment type="subcellular location">
    <subcellularLocation>
        <location evidence="1">Membrane</location>
        <topology evidence="1">Multi-pass membrane protein</topology>
    </subcellularLocation>
</comment>
<comment type="similarity">
    <text evidence="2">Belongs to the CbiQ family.</text>
</comment>
<keyword evidence="4 7" id="KW-0812">Transmembrane</keyword>
<dbReference type="RefSeq" id="WP_071481467.1">
    <property type="nucleotide sequence ID" value="NZ_CP024899.1"/>
</dbReference>
<dbReference type="Pfam" id="PF02361">
    <property type="entry name" value="CbiQ"/>
    <property type="match status" value="1"/>
</dbReference>
<keyword evidence="6 7" id="KW-0472">Membrane</keyword>
<name>A0A2K8KC65_9RHOB</name>
<feature type="transmembrane region" description="Helical" evidence="7">
    <location>
        <begin position="98"/>
        <end position="117"/>
    </location>
</feature>
<organism evidence="8 9">
    <name type="scientific">Roseinatronobacter bogoriensis subsp. barguzinensis</name>
    <dbReference type="NCBI Taxonomy" id="441209"/>
    <lineage>
        <taxon>Bacteria</taxon>
        <taxon>Pseudomonadati</taxon>
        <taxon>Pseudomonadota</taxon>
        <taxon>Alphaproteobacteria</taxon>
        <taxon>Rhodobacterales</taxon>
        <taxon>Paracoccaceae</taxon>
        <taxon>Roseinatronobacter</taxon>
    </lineage>
</organism>
<gene>
    <name evidence="8" type="ORF">BG454_15290</name>
</gene>
<evidence type="ECO:0000256" key="6">
    <source>
        <dbReference type="ARBA" id="ARBA00023136"/>
    </source>
</evidence>
<dbReference type="GO" id="GO:0005886">
    <property type="term" value="C:plasma membrane"/>
    <property type="evidence" value="ECO:0007669"/>
    <property type="project" value="UniProtKB-ARBA"/>
</dbReference>
<evidence type="ECO:0000256" key="7">
    <source>
        <dbReference type="SAM" id="Phobius"/>
    </source>
</evidence>
<dbReference type="KEGG" id="rbg:BG454_15290"/>
<proteinExistence type="inferred from homology"/>
<sequence>MADPACSPILLSARARLVVAFVLAFGFASVQSLVMVPVLVAIGAAGLLASGMIRHNLARLRGAALLAAGFLLILPLISGQTELASLGPVTLYLEGAQAGALIAGRLLAIVALTLALLSPVSPFDLVAGMRALGVPSLMADLAFLTLRYMQEIAGQLSRGQLARRLRGGKTGWRAVPDHAFLVASSLIRAQLRSEQLWAAMRLRGYNAGLNAPVAPLGPLDWACISGASVLAVALFWLDRSL</sequence>
<keyword evidence="5 7" id="KW-1133">Transmembrane helix</keyword>
<evidence type="ECO:0000313" key="9">
    <source>
        <dbReference type="Proteomes" id="UP000228948"/>
    </source>
</evidence>
<evidence type="ECO:0000256" key="2">
    <source>
        <dbReference type="ARBA" id="ARBA00008564"/>
    </source>
</evidence>
<evidence type="ECO:0000256" key="5">
    <source>
        <dbReference type="ARBA" id="ARBA00022989"/>
    </source>
</evidence>
<dbReference type="EMBL" id="CP024899">
    <property type="protein sequence ID" value="ATX67014.1"/>
    <property type="molecule type" value="Genomic_DNA"/>
</dbReference>
<dbReference type="PANTHER" id="PTHR34857">
    <property type="entry name" value="SLL0384 PROTEIN"/>
    <property type="match status" value="1"/>
</dbReference>
<feature type="transmembrane region" description="Helical" evidence="7">
    <location>
        <begin position="60"/>
        <end position="78"/>
    </location>
</feature>
<evidence type="ECO:0000256" key="3">
    <source>
        <dbReference type="ARBA" id="ARBA00022475"/>
    </source>
</evidence>
<evidence type="ECO:0000256" key="1">
    <source>
        <dbReference type="ARBA" id="ARBA00004141"/>
    </source>
</evidence>
<dbReference type="PANTHER" id="PTHR34857:SF2">
    <property type="entry name" value="SLL0384 PROTEIN"/>
    <property type="match status" value="1"/>
</dbReference>